<keyword evidence="3" id="KW-1185">Reference proteome</keyword>
<comment type="caution">
    <text evidence="2">The sequence shown here is derived from an EMBL/GenBank/DDBJ whole genome shotgun (WGS) entry which is preliminary data.</text>
</comment>
<sequence length="73" mass="7647">MSGAGRSATQSDRTYNTQDLSPTLSCGVVVMASLYIQCHKGGNIRPSVQTYSRTPGLSQPLGVPLPLLVQSPG</sequence>
<accession>A0AAE1Q6B5</accession>
<reference evidence="2" key="1">
    <citation type="submission" date="2023-11" db="EMBL/GenBank/DDBJ databases">
        <title>Genome assemblies of two species of porcelain crab, Petrolisthes cinctipes and Petrolisthes manimaculis (Anomura: Porcellanidae).</title>
        <authorList>
            <person name="Angst P."/>
        </authorList>
    </citation>
    <scope>NUCLEOTIDE SEQUENCE</scope>
    <source>
        <strain evidence="2">PB745_02</strain>
        <tissue evidence="2">Gill</tissue>
    </source>
</reference>
<feature type="region of interest" description="Disordered" evidence="1">
    <location>
        <begin position="1"/>
        <end position="20"/>
    </location>
</feature>
<protein>
    <submittedName>
        <fullName evidence="2">Uncharacterized protein</fullName>
    </submittedName>
</protein>
<dbReference type="EMBL" id="JAWZYT010000621">
    <property type="protein sequence ID" value="KAK4321075.1"/>
    <property type="molecule type" value="Genomic_DNA"/>
</dbReference>
<dbReference type="AlphaFoldDB" id="A0AAE1Q6B5"/>
<organism evidence="2 3">
    <name type="scientific">Petrolisthes manimaculis</name>
    <dbReference type="NCBI Taxonomy" id="1843537"/>
    <lineage>
        <taxon>Eukaryota</taxon>
        <taxon>Metazoa</taxon>
        <taxon>Ecdysozoa</taxon>
        <taxon>Arthropoda</taxon>
        <taxon>Crustacea</taxon>
        <taxon>Multicrustacea</taxon>
        <taxon>Malacostraca</taxon>
        <taxon>Eumalacostraca</taxon>
        <taxon>Eucarida</taxon>
        <taxon>Decapoda</taxon>
        <taxon>Pleocyemata</taxon>
        <taxon>Anomura</taxon>
        <taxon>Galatheoidea</taxon>
        <taxon>Porcellanidae</taxon>
        <taxon>Petrolisthes</taxon>
    </lineage>
</organism>
<name>A0AAE1Q6B5_9EUCA</name>
<dbReference type="Proteomes" id="UP001292094">
    <property type="component" value="Unassembled WGS sequence"/>
</dbReference>
<gene>
    <name evidence="2" type="ORF">Pmani_008093</name>
</gene>
<proteinExistence type="predicted"/>
<feature type="compositionally biased region" description="Polar residues" evidence="1">
    <location>
        <begin position="7"/>
        <end position="20"/>
    </location>
</feature>
<evidence type="ECO:0000256" key="1">
    <source>
        <dbReference type="SAM" id="MobiDB-lite"/>
    </source>
</evidence>
<evidence type="ECO:0000313" key="3">
    <source>
        <dbReference type="Proteomes" id="UP001292094"/>
    </source>
</evidence>
<evidence type="ECO:0000313" key="2">
    <source>
        <dbReference type="EMBL" id="KAK4321075.1"/>
    </source>
</evidence>